<proteinExistence type="predicted"/>
<protein>
    <recommendedName>
        <fullName evidence="4">Peptidase inhibitor family I36</fullName>
    </recommendedName>
</protein>
<sequence>MSTVGAAIGALGLVGALAGPAAAAEPRDNCAVNLDTGAFTCAATEQQALRAVGAQADLVIARTYDGADYTGTVLAWTQARACTPAYDAEWQWADLRSTAAGNLNNKISSVRTYNQCDVRLFDGLNFTGAASTWIDASANLAAIGDGWSNRASSIKFS</sequence>
<keyword evidence="1" id="KW-0732">Signal</keyword>
<evidence type="ECO:0000256" key="1">
    <source>
        <dbReference type="SAM" id="SignalP"/>
    </source>
</evidence>
<feature type="signal peptide" evidence="1">
    <location>
        <begin position="1"/>
        <end position="23"/>
    </location>
</feature>
<dbReference type="Proteomes" id="UP000070620">
    <property type="component" value="Unassembled WGS sequence"/>
</dbReference>
<evidence type="ECO:0000313" key="3">
    <source>
        <dbReference type="Proteomes" id="UP000070620"/>
    </source>
</evidence>
<dbReference type="Pfam" id="PF03995">
    <property type="entry name" value="Inhibitor_I36"/>
    <property type="match status" value="1"/>
</dbReference>
<comment type="caution">
    <text evidence="2">The sequence shown here is derived from an EMBL/GenBank/DDBJ whole genome shotgun (WGS) entry which is preliminary data.</text>
</comment>
<dbReference type="AlphaFoldDB" id="A0A136PQK0"/>
<dbReference type="EMBL" id="LRQV01000064">
    <property type="protein sequence ID" value="KXK60627.1"/>
    <property type="molecule type" value="Genomic_DNA"/>
</dbReference>
<name>A0A136PQK0_9ACTN</name>
<organism evidence="2 3">
    <name type="scientific">Micromonospora rosaria</name>
    <dbReference type="NCBI Taxonomy" id="47874"/>
    <lineage>
        <taxon>Bacteria</taxon>
        <taxon>Bacillati</taxon>
        <taxon>Actinomycetota</taxon>
        <taxon>Actinomycetes</taxon>
        <taxon>Micromonosporales</taxon>
        <taxon>Micromonosporaceae</taxon>
        <taxon>Micromonospora</taxon>
    </lineage>
</organism>
<dbReference type="SUPFAM" id="SSF49695">
    <property type="entry name" value="gamma-Crystallin-like"/>
    <property type="match status" value="1"/>
</dbReference>
<evidence type="ECO:0000313" key="2">
    <source>
        <dbReference type="EMBL" id="KXK60627.1"/>
    </source>
</evidence>
<gene>
    <name evidence="2" type="ORF">AWW66_17870</name>
</gene>
<dbReference type="InterPro" id="IPR011024">
    <property type="entry name" value="G_crystallin-like"/>
</dbReference>
<reference evidence="2 3" key="1">
    <citation type="submission" date="2016-01" db="EMBL/GenBank/DDBJ databases">
        <title>Whole genome sequence and analysis of Micromonospora rosaria DSM 803, which can produce antibacterial substance rosamicin.</title>
        <authorList>
            <person name="Yang H."/>
            <person name="He X."/>
            <person name="Zhu D."/>
        </authorList>
    </citation>
    <scope>NUCLEOTIDE SEQUENCE [LARGE SCALE GENOMIC DNA]</scope>
    <source>
        <strain evidence="2 3">DSM 803</strain>
    </source>
</reference>
<feature type="chain" id="PRO_5007478286" description="Peptidase inhibitor family I36" evidence="1">
    <location>
        <begin position="24"/>
        <end position="157"/>
    </location>
</feature>
<keyword evidence="3" id="KW-1185">Reference proteome</keyword>
<dbReference type="Gene3D" id="2.60.20.10">
    <property type="entry name" value="Crystallins"/>
    <property type="match status" value="1"/>
</dbReference>
<accession>A0A136PQK0</accession>
<evidence type="ECO:0008006" key="4">
    <source>
        <dbReference type="Google" id="ProtNLM"/>
    </source>
</evidence>